<feature type="compositionally biased region" description="Low complexity" evidence="7">
    <location>
        <begin position="1080"/>
        <end position="1096"/>
    </location>
</feature>
<dbReference type="GO" id="GO:0004674">
    <property type="term" value="F:protein serine/threonine kinase activity"/>
    <property type="evidence" value="ECO:0007669"/>
    <property type="project" value="UniProtKB-KW"/>
</dbReference>
<dbReference type="Pfam" id="PF00069">
    <property type="entry name" value="Pkinase"/>
    <property type="match status" value="1"/>
</dbReference>
<feature type="domain" description="Protein kinase" evidence="9">
    <location>
        <begin position="1478"/>
        <end position="1892"/>
    </location>
</feature>
<protein>
    <recommendedName>
        <fullName evidence="9">Protein kinase domain-containing protein</fullName>
    </recommendedName>
</protein>
<feature type="region of interest" description="Disordered" evidence="7">
    <location>
        <begin position="1200"/>
        <end position="1245"/>
    </location>
</feature>
<feature type="region of interest" description="Disordered" evidence="7">
    <location>
        <begin position="707"/>
        <end position="736"/>
    </location>
</feature>
<dbReference type="EMBL" id="BMAR01000013">
    <property type="protein sequence ID" value="GFR46231.1"/>
    <property type="molecule type" value="Genomic_DNA"/>
</dbReference>
<feature type="compositionally biased region" description="Polar residues" evidence="7">
    <location>
        <begin position="1202"/>
        <end position="1212"/>
    </location>
</feature>
<evidence type="ECO:0000256" key="7">
    <source>
        <dbReference type="SAM" id="MobiDB-lite"/>
    </source>
</evidence>
<keyword evidence="2" id="KW-0808">Transferase</keyword>
<keyword evidence="11" id="KW-1185">Reference proteome</keyword>
<dbReference type="Proteomes" id="UP001054857">
    <property type="component" value="Unassembled WGS sequence"/>
</dbReference>
<name>A0AAD3DUT1_9CHLO</name>
<dbReference type="InterPro" id="IPR001245">
    <property type="entry name" value="Ser-Thr/Tyr_kinase_cat_dom"/>
</dbReference>
<dbReference type="InterPro" id="IPR051681">
    <property type="entry name" value="Ser/Thr_Kinases-Pseudokinases"/>
</dbReference>
<dbReference type="InterPro" id="IPR011009">
    <property type="entry name" value="Kinase-like_dom_sf"/>
</dbReference>
<keyword evidence="4" id="KW-0418">Kinase</keyword>
<gene>
    <name evidence="10" type="ORF">Agub_g7776</name>
</gene>
<feature type="compositionally biased region" description="Basic and acidic residues" evidence="7">
    <location>
        <begin position="878"/>
        <end position="887"/>
    </location>
</feature>
<accession>A0AAD3DUT1</accession>
<evidence type="ECO:0000256" key="2">
    <source>
        <dbReference type="ARBA" id="ARBA00022679"/>
    </source>
</evidence>
<evidence type="ECO:0000256" key="1">
    <source>
        <dbReference type="ARBA" id="ARBA00022527"/>
    </source>
</evidence>
<dbReference type="SMART" id="SM00220">
    <property type="entry name" value="S_TKc"/>
    <property type="match status" value="1"/>
</dbReference>
<dbReference type="InterPro" id="IPR008271">
    <property type="entry name" value="Ser/Thr_kinase_AS"/>
</dbReference>
<dbReference type="PROSITE" id="PS00108">
    <property type="entry name" value="PROTEIN_KINASE_ST"/>
    <property type="match status" value="1"/>
</dbReference>
<dbReference type="PROSITE" id="PS00107">
    <property type="entry name" value="PROTEIN_KINASE_ATP"/>
    <property type="match status" value="1"/>
</dbReference>
<dbReference type="Gene3D" id="3.30.200.20">
    <property type="entry name" value="Phosphorylase Kinase, domain 1"/>
    <property type="match status" value="1"/>
</dbReference>
<dbReference type="InterPro" id="IPR017441">
    <property type="entry name" value="Protein_kinase_ATP_BS"/>
</dbReference>
<keyword evidence="8" id="KW-0472">Membrane</keyword>
<comment type="caution">
    <text evidence="10">The sequence shown here is derived from an EMBL/GenBank/DDBJ whole genome shotgun (WGS) entry which is preliminary data.</text>
</comment>
<dbReference type="GO" id="GO:0005524">
    <property type="term" value="F:ATP binding"/>
    <property type="evidence" value="ECO:0007669"/>
    <property type="project" value="UniProtKB-UniRule"/>
</dbReference>
<feature type="transmembrane region" description="Helical" evidence="8">
    <location>
        <begin position="54"/>
        <end position="75"/>
    </location>
</feature>
<feature type="region of interest" description="Disordered" evidence="7">
    <location>
        <begin position="158"/>
        <end position="179"/>
    </location>
</feature>
<keyword evidence="8" id="KW-0812">Transmembrane</keyword>
<keyword evidence="3 6" id="KW-0547">Nucleotide-binding</keyword>
<feature type="region of interest" description="Disordered" evidence="7">
    <location>
        <begin position="947"/>
        <end position="976"/>
    </location>
</feature>
<evidence type="ECO:0000256" key="8">
    <source>
        <dbReference type="SAM" id="Phobius"/>
    </source>
</evidence>
<proteinExistence type="predicted"/>
<organism evidence="10 11">
    <name type="scientific">Astrephomene gubernaculifera</name>
    <dbReference type="NCBI Taxonomy" id="47775"/>
    <lineage>
        <taxon>Eukaryota</taxon>
        <taxon>Viridiplantae</taxon>
        <taxon>Chlorophyta</taxon>
        <taxon>core chlorophytes</taxon>
        <taxon>Chlorophyceae</taxon>
        <taxon>CS clade</taxon>
        <taxon>Chlamydomonadales</taxon>
        <taxon>Astrephomenaceae</taxon>
        <taxon>Astrephomene</taxon>
    </lineage>
</organism>
<feature type="compositionally biased region" description="Gly residues" evidence="7">
    <location>
        <begin position="708"/>
        <end position="720"/>
    </location>
</feature>
<dbReference type="SUPFAM" id="SSF56112">
    <property type="entry name" value="Protein kinase-like (PK-like)"/>
    <property type="match status" value="1"/>
</dbReference>
<dbReference type="InterPro" id="IPR000719">
    <property type="entry name" value="Prot_kinase_dom"/>
</dbReference>
<feature type="compositionally biased region" description="Basic and acidic residues" evidence="7">
    <location>
        <begin position="860"/>
        <end position="870"/>
    </location>
</feature>
<reference evidence="10 11" key="1">
    <citation type="journal article" date="2021" name="Sci. Rep.">
        <title>Genome sequencing of the multicellular alga Astrephomene provides insights into convergent evolution of germ-soma differentiation.</title>
        <authorList>
            <person name="Yamashita S."/>
            <person name="Yamamoto K."/>
            <person name="Matsuzaki R."/>
            <person name="Suzuki S."/>
            <person name="Yamaguchi H."/>
            <person name="Hirooka S."/>
            <person name="Minakuchi Y."/>
            <person name="Miyagishima S."/>
            <person name="Kawachi M."/>
            <person name="Toyoda A."/>
            <person name="Nozaki H."/>
        </authorList>
    </citation>
    <scope>NUCLEOTIDE SEQUENCE [LARGE SCALE GENOMIC DNA]</scope>
    <source>
        <strain evidence="10 11">NIES-4017</strain>
    </source>
</reference>
<feature type="compositionally biased region" description="Pro residues" evidence="7">
    <location>
        <begin position="955"/>
        <end position="976"/>
    </location>
</feature>
<evidence type="ECO:0000256" key="3">
    <source>
        <dbReference type="ARBA" id="ARBA00022741"/>
    </source>
</evidence>
<dbReference type="Pfam" id="PF07714">
    <property type="entry name" value="PK_Tyr_Ser-Thr"/>
    <property type="match status" value="1"/>
</dbReference>
<evidence type="ECO:0000256" key="5">
    <source>
        <dbReference type="ARBA" id="ARBA00022840"/>
    </source>
</evidence>
<keyword evidence="8" id="KW-1133">Transmembrane helix</keyword>
<feature type="region of interest" description="Disordered" evidence="7">
    <location>
        <begin position="1674"/>
        <end position="1696"/>
    </location>
</feature>
<evidence type="ECO:0000256" key="6">
    <source>
        <dbReference type="PROSITE-ProRule" id="PRU10141"/>
    </source>
</evidence>
<feature type="binding site" evidence="6">
    <location>
        <position position="1505"/>
    </location>
    <ligand>
        <name>ATP</name>
        <dbReference type="ChEBI" id="CHEBI:30616"/>
    </ligand>
</feature>
<dbReference type="Gene3D" id="1.10.510.10">
    <property type="entry name" value="Transferase(Phosphotransferase) domain 1"/>
    <property type="match status" value="2"/>
</dbReference>
<feature type="region of interest" description="Disordered" evidence="7">
    <location>
        <begin position="860"/>
        <end position="915"/>
    </location>
</feature>
<keyword evidence="1" id="KW-0723">Serine/threonine-protein kinase</keyword>
<dbReference type="PROSITE" id="PS50011">
    <property type="entry name" value="PROTEIN_KINASE_DOM"/>
    <property type="match status" value="1"/>
</dbReference>
<evidence type="ECO:0000259" key="9">
    <source>
        <dbReference type="PROSITE" id="PS50011"/>
    </source>
</evidence>
<dbReference type="PANTHER" id="PTHR44329">
    <property type="entry name" value="SERINE/THREONINE-PROTEIN KINASE TNNI3K-RELATED"/>
    <property type="match status" value="1"/>
</dbReference>
<feature type="region of interest" description="Disordered" evidence="7">
    <location>
        <begin position="1074"/>
        <end position="1111"/>
    </location>
</feature>
<evidence type="ECO:0000313" key="10">
    <source>
        <dbReference type="EMBL" id="GFR46231.1"/>
    </source>
</evidence>
<sequence length="1899" mass="198129">HKGVLERLRKVMVATLGALLDRMHNYRYAETSRATRNSVVHDGLMGRLLGAPGLHRFCSTIALFLAGQIIFLLLATSGALKSSNGIGITVEDLLATSDLLPQGILYLQPLRDVSNPTTSELPASNVVLQGLGSSVLQKGGGDGPIWYQYPPLAPPPYPLPPGNPVSPGSLRPDLPPPPPAPPLELFTQLDCSGLHGYSLAKVPIIGLKPGQHLTLSSLSVSMVDLSEPLGPAANVLMTHLSPSGLVRVPNGATLTLLHVTLLLPVNDMLAYLSSLGHAISAWPYSTAVTISENVVYIGNLTTTALALDGSDDPGTAGGVVHWSNVTIKCPSPKSFWDMGTPVTVNIVMNALDLTFISWVGPVFVGTFFLPLAPDVVALPVSWEQVLLLEGQPLWVMLGNPQRTTTLDLSGVEGAWVTSGYVFSGGLFAPSEVAYLFDLTLVNLPYTVQPKVASSLLALSLQSFHIDRILSGLGPAQLVLKRCTIVVPDQEVAFLERAVLLGTMEAISALFTVFDVQLPVAGVLTTNSTGGGQLLVTGLRIGNQVSLVNCTLLSASRYSALPGAQPLLPSSLVWPPEVLHGDVQVAAQWGPLGVAFAQGIQDALSNLDSTCGPLPAGRSPITAITRCDDQSIPALAFAATDEADTIRVSSGGLQASASECIVGGYPLARGRTFVDLKGTIGRVELQRPITLRNLVLYNLAPGGMYPLLGSGGSSDGSGGNGQQEMPSEPAAPPLYPVVPGAYGSSDGMYPPLGSGGYVGCGSSYSYIANVVGSQQASAPVQATPQLEGADAAWTNSSLPLWFFRMAREPAGVTSDTQQPQQQPLLVLENVTLVIPEVEWRAVAALLMQSFPAVEAQQQRRNLQEHGWEAPHEQLQQPDLTRRSGKKGEQQQGSMLPGAHAVGKQESKEVVSDSDAGDTAVMQRQAIRRLLQLSPGSLASPLSGSSLLRGIADSPLSEPPLTPMPMSPPAPPLSPPTYLVAPPPPSLPVLASPPSPPYEVTAGLALLEFAAASQVLSYNYDAGELVLAVARHYGWVGTNVTLTYKLPADAPSSASLLSYPPLVLSYQDLAVANGAMEDHDMPPLSGSGSPSPAPQQQPDHGVSPTDVKYGGGLPPAVLPQASPPFPAGIPTLPLPSGASHPSWVVPVASSLAAACSIVFLGAAALLVAKRRRRMAAGAHSATHAAASAVKLELHGKWRPDFGGSSPTSCTSQGCKKQAKEAGGLSEESRASMGISAGEGGQDSQGASETVTCTMALATVTINLSSPTGLTSEVGATLEGGRSGSKLSQGIAGVIPSMSTAGMECVPVTNSLSLFEANRQVIRSVLKAAGPAPGADVVDRPQQQEGRLHGRQHQRVEGAHGGSAVGLYGPAQILEARTGEGRLVNYISSNARLEELMAYYIGLEGRAGWHLTAYQPSLKEQQPWKGALLKGSTTDEYESQPLGPAGAPRTAVVVYGKQLGTHRSMQDTINAIEAELRDPDLHVHSLLGIGAYGLVYGGTWRGLPVAIKVLVVSEGPMGQESHARHRAVMEAAISMSLTHPNIVATYAYDIKALVFEPRKPGAADLQATSVAGVGAVAGDSHGDLSISAGSYKEGVAAVDSYKLYIVQELCNAGTLRQALDHGVAGSVRACGLLRVLALRLALDVAQGMRHIHGCRIVHGDLKSDNVLLAHGPRAASLNDGKETLDHGPQATPGGETQRDTAVQPGAVQQPPQLGLAVATAAETCVSELATPEEGKGELAGNTTALAGALAKLQLTAKVADFGLSLPLPEGATHASQRFQGTPAYMAPEVALVGHMSPRADVWSFGLLLLELYYGCTVADMVSVQGEGGHESGAAEESSDMGFDKNQVQALVPILIKDMVAAAHVPYAKLVTACLASDPRVRPDFGGIIQRLEQVLDAVEPCV</sequence>
<keyword evidence="5 6" id="KW-0067">ATP-binding</keyword>
<evidence type="ECO:0000313" key="11">
    <source>
        <dbReference type="Proteomes" id="UP001054857"/>
    </source>
</evidence>
<feature type="non-terminal residue" evidence="10">
    <location>
        <position position="1"/>
    </location>
</feature>
<evidence type="ECO:0000256" key="4">
    <source>
        <dbReference type="ARBA" id="ARBA00022777"/>
    </source>
</evidence>